<evidence type="ECO:0000313" key="3">
    <source>
        <dbReference type="Proteomes" id="UP000839052"/>
    </source>
</evidence>
<dbReference type="Proteomes" id="UP000839052">
    <property type="component" value="Chromosome"/>
</dbReference>
<evidence type="ECO:0000313" key="2">
    <source>
        <dbReference type="EMBL" id="CAG9933390.1"/>
    </source>
</evidence>
<sequence length="141" mass="14677">MKRLMVTSIVLFAGISGKAMALDCQGNSQLKDPALIADAISNKTVCAMLGSQKWQEFHGAGGSLIDYKKGPTDPMEKTKQVGTWSTSGNGGNSKVTYNYGTGGSPSYKVHLKGGTYTFCGIGGAPTVDVTLLSGQVSCGFK</sequence>
<feature type="chain" id="PRO_5045233730" evidence="1">
    <location>
        <begin position="22"/>
        <end position="141"/>
    </location>
</feature>
<proteinExistence type="predicted"/>
<accession>A0ABN8AKV4</accession>
<reference evidence="2 3" key="1">
    <citation type="submission" date="2021-10" db="EMBL/GenBank/DDBJ databases">
        <authorList>
            <person name="Koch H."/>
        </authorList>
    </citation>
    <scope>NUCLEOTIDE SEQUENCE [LARGE SCALE GENOMIC DNA]</scope>
    <source>
        <strain evidence="2">6680</strain>
    </source>
</reference>
<feature type="signal peptide" evidence="1">
    <location>
        <begin position="1"/>
        <end position="21"/>
    </location>
</feature>
<evidence type="ECO:0000256" key="1">
    <source>
        <dbReference type="SAM" id="SignalP"/>
    </source>
</evidence>
<organism evidence="2 3">
    <name type="scientific">Candidatus Nitrotoga arctica</name>
    <dbReference type="NCBI Taxonomy" id="453162"/>
    <lineage>
        <taxon>Bacteria</taxon>
        <taxon>Pseudomonadati</taxon>
        <taxon>Pseudomonadota</taxon>
        <taxon>Betaproteobacteria</taxon>
        <taxon>Nitrosomonadales</taxon>
        <taxon>Gallionellaceae</taxon>
        <taxon>Candidatus Nitrotoga</taxon>
    </lineage>
</organism>
<keyword evidence="3" id="KW-1185">Reference proteome</keyword>
<dbReference type="RefSeq" id="WP_239797169.1">
    <property type="nucleotide sequence ID" value="NZ_OU912926.1"/>
</dbReference>
<gene>
    <name evidence="2" type="ORF">NTG6680_2141</name>
</gene>
<protein>
    <submittedName>
        <fullName evidence="2">Uncharacterized protein</fullName>
    </submittedName>
</protein>
<name>A0ABN8AKV4_9PROT</name>
<dbReference type="EMBL" id="OU912926">
    <property type="protein sequence ID" value="CAG9933390.1"/>
    <property type="molecule type" value="Genomic_DNA"/>
</dbReference>
<keyword evidence="1" id="KW-0732">Signal</keyword>